<evidence type="ECO:0000313" key="3">
    <source>
        <dbReference type="Proteomes" id="UP000492820"/>
    </source>
</evidence>
<reference evidence="2" key="2">
    <citation type="submission" date="2014-06" db="EMBL/GenBank/DDBJ databases">
        <authorList>
            <person name="Aslett M."/>
        </authorList>
    </citation>
    <scope>NUCLEOTIDE SEQUENCE</scope>
</reference>
<dbReference type="WBParaSite" id="EgrG_002026600">
    <property type="protein sequence ID" value="EgrG_002026600"/>
    <property type="gene ID" value="EgrG_002026600"/>
</dbReference>
<feature type="region of interest" description="Disordered" evidence="1">
    <location>
        <begin position="44"/>
        <end position="66"/>
    </location>
</feature>
<evidence type="ECO:0000256" key="1">
    <source>
        <dbReference type="SAM" id="MobiDB-lite"/>
    </source>
</evidence>
<name>A0A068WR34_ECHGR</name>
<accession>A0A068WR34</accession>
<evidence type="ECO:0000313" key="4">
    <source>
        <dbReference type="WBParaSite" id="EgrG_002026600"/>
    </source>
</evidence>
<dbReference type="EMBL" id="LK028586">
    <property type="protein sequence ID" value="CDS22248.1"/>
    <property type="molecule type" value="Genomic_DNA"/>
</dbReference>
<reference evidence="4" key="3">
    <citation type="submission" date="2020-10" db="UniProtKB">
        <authorList>
            <consortium name="WormBaseParasite"/>
        </authorList>
    </citation>
    <scope>IDENTIFICATION</scope>
</reference>
<organism evidence="2">
    <name type="scientific">Echinococcus granulosus</name>
    <name type="common">Hydatid tapeworm</name>
    <dbReference type="NCBI Taxonomy" id="6210"/>
    <lineage>
        <taxon>Eukaryota</taxon>
        <taxon>Metazoa</taxon>
        <taxon>Spiralia</taxon>
        <taxon>Lophotrochozoa</taxon>
        <taxon>Platyhelminthes</taxon>
        <taxon>Cestoda</taxon>
        <taxon>Eucestoda</taxon>
        <taxon>Cyclophyllidea</taxon>
        <taxon>Taeniidae</taxon>
        <taxon>Echinococcus</taxon>
        <taxon>Echinococcus granulosus group</taxon>
    </lineage>
</organism>
<reference evidence="2 3" key="1">
    <citation type="journal article" date="2013" name="Nature">
        <title>The genomes of four tapeworm species reveal adaptations to parasitism.</title>
        <authorList>
            <person name="Tsai I.J."/>
            <person name="Zarowiecki M."/>
            <person name="Holroyd N."/>
            <person name="Garciarrubio A."/>
            <person name="Sanchez-Flores A."/>
            <person name="Brooks K.L."/>
            <person name="Tracey A."/>
            <person name="Bobes R.J."/>
            <person name="Fragoso G."/>
            <person name="Sciutto E."/>
            <person name="Aslett M."/>
            <person name="Beasley H."/>
            <person name="Bennett H.M."/>
            <person name="Cai J."/>
            <person name="Camicia F."/>
            <person name="Clark R."/>
            <person name="Cucher M."/>
            <person name="De Silva N."/>
            <person name="Day T.A."/>
            <person name="Deplazes P."/>
            <person name="Estrada K."/>
            <person name="Fernandez C."/>
            <person name="Holland P.W."/>
            <person name="Hou J."/>
            <person name="Hu S."/>
            <person name="Huckvale T."/>
            <person name="Hung S.S."/>
            <person name="Kamenetzky L."/>
            <person name="Keane J.A."/>
            <person name="Kiss F."/>
            <person name="Koziol U."/>
            <person name="Lambert O."/>
            <person name="Liu K."/>
            <person name="Luo X."/>
            <person name="Luo Y."/>
            <person name="Macchiaroli N."/>
            <person name="Nichol S."/>
            <person name="Paps J."/>
            <person name="Parkinson J."/>
            <person name="Pouchkina-Stantcheva N."/>
            <person name="Riddiford N."/>
            <person name="Rosenzvit M."/>
            <person name="Salinas G."/>
            <person name="Wasmuth J.D."/>
            <person name="Zamanian M."/>
            <person name="Zheng Y."/>
            <person name="Cai X."/>
            <person name="Soberon X."/>
            <person name="Olson P.D."/>
            <person name="Laclette J.P."/>
            <person name="Brehm K."/>
            <person name="Berriman M."/>
            <person name="Garciarrubio A."/>
            <person name="Bobes R.J."/>
            <person name="Fragoso G."/>
            <person name="Sanchez-Flores A."/>
            <person name="Estrada K."/>
            <person name="Cevallos M.A."/>
            <person name="Morett E."/>
            <person name="Gonzalez V."/>
            <person name="Portillo T."/>
            <person name="Ochoa-Leyva A."/>
            <person name="Jose M.V."/>
            <person name="Sciutto E."/>
            <person name="Landa A."/>
            <person name="Jimenez L."/>
            <person name="Valdes V."/>
            <person name="Carrero J.C."/>
            <person name="Larralde C."/>
            <person name="Morales-Montor J."/>
            <person name="Limon-Lason J."/>
            <person name="Soberon X."/>
            <person name="Laclette J.P."/>
        </authorList>
    </citation>
    <scope>NUCLEOTIDE SEQUENCE [LARGE SCALE GENOMIC DNA]</scope>
</reference>
<gene>
    <name evidence="2" type="ORF">EgrG_002026600</name>
</gene>
<dbReference type="AlphaFoldDB" id="A0A068WR34"/>
<protein>
    <submittedName>
        <fullName evidence="4">CpsD/CapB family tyrosine-protein kinase</fullName>
    </submittedName>
</protein>
<evidence type="ECO:0000313" key="2">
    <source>
        <dbReference type="EMBL" id="CDS22248.1"/>
    </source>
</evidence>
<proteinExistence type="predicted"/>
<sequence>MPCLQQLQLADPSADAIATIVYALAAMSSQTIVVLDPAMLGGPTSRGVTPPPYASVVPPMEQTSEN</sequence>
<dbReference type="Proteomes" id="UP000492820">
    <property type="component" value="Unassembled WGS sequence"/>
</dbReference>